<evidence type="ECO:0000256" key="1">
    <source>
        <dbReference type="ARBA" id="ARBA00022679"/>
    </source>
</evidence>
<dbReference type="Gene3D" id="3.40.630.30">
    <property type="match status" value="1"/>
</dbReference>
<dbReference type="InterPro" id="IPR050832">
    <property type="entry name" value="Bact_Acetyltransf"/>
</dbReference>
<feature type="domain" description="N-acetyltransferase" evidence="3">
    <location>
        <begin position="5"/>
        <end position="169"/>
    </location>
</feature>
<evidence type="ECO:0000256" key="2">
    <source>
        <dbReference type="ARBA" id="ARBA00023315"/>
    </source>
</evidence>
<accession>A0ABT3ZJI3</accession>
<evidence type="ECO:0000259" key="3">
    <source>
        <dbReference type="PROSITE" id="PS51186"/>
    </source>
</evidence>
<dbReference type="Proteomes" id="UP001082899">
    <property type="component" value="Unassembled WGS sequence"/>
</dbReference>
<reference evidence="4" key="1">
    <citation type="submission" date="2022-11" db="EMBL/GenBank/DDBJ databases">
        <title>Robbsia betulipollinis sp. nov., isolated from pollen of birch (Betula pendula).</title>
        <authorList>
            <person name="Shi H."/>
            <person name="Ambika Manirajan B."/>
            <person name="Ratering S."/>
            <person name="Geissler-Plaum R."/>
            <person name="Schnell S."/>
        </authorList>
    </citation>
    <scope>NUCLEOTIDE SEQUENCE</scope>
    <source>
        <strain evidence="4">Bb-Pol-6</strain>
    </source>
</reference>
<name>A0ABT3ZJI3_9BURK</name>
<organism evidence="4 5">
    <name type="scientific">Robbsia betulipollinis</name>
    <dbReference type="NCBI Taxonomy" id="2981849"/>
    <lineage>
        <taxon>Bacteria</taxon>
        <taxon>Pseudomonadati</taxon>
        <taxon>Pseudomonadota</taxon>
        <taxon>Betaproteobacteria</taxon>
        <taxon>Burkholderiales</taxon>
        <taxon>Burkholderiaceae</taxon>
        <taxon>Robbsia</taxon>
    </lineage>
</organism>
<keyword evidence="1" id="KW-0808">Transferase</keyword>
<evidence type="ECO:0000313" key="4">
    <source>
        <dbReference type="EMBL" id="MCY0386120.1"/>
    </source>
</evidence>
<sequence length="169" mass="18299">MHAAVTYRPAVASDLPAICELGQSLNSIHHRARPDIYRDACSDPQRDSAHWEISLQGGDHAAFVAERASLAVGFITVQLSRPTSPLMQPLRFAQIRSVGVSDAQRGQGIGRALIGLAESWAVARGAAEVRLTVWTFNASAVRLYEELGYNAFALEMSKRATSIVASPVR</sequence>
<dbReference type="EMBL" id="JAPMXC010000001">
    <property type="protein sequence ID" value="MCY0386120.1"/>
    <property type="molecule type" value="Genomic_DNA"/>
</dbReference>
<dbReference type="PANTHER" id="PTHR43877">
    <property type="entry name" value="AMINOALKYLPHOSPHONATE N-ACETYLTRANSFERASE-RELATED-RELATED"/>
    <property type="match status" value="1"/>
</dbReference>
<protein>
    <submittedName>
        <fullName evidence="4">GNAT family N-acetyltransferase</fullName>
    </submittedName>
</protein>
<gene>
    <name evidence="4" type="ORF">OVY01_02430</name>
</gene>
<dbReference type="InterPro" id="IPR000182">
    <property type="entry name" value="GNAT_dom"/>
</dbReference>
<dbReference type="InterPro" id="IPR016181">
    <property type="entry name" value="Acyl_CoA_acyltransferase"/>
</dbReference>
<keyword evidence="2" id="KW-0012">Acyltransferase</keyword>
<keyword evidence="5" id="KW-1185">Reference proteome</keyword>
<comment type="caution">
    <text evidence="4">The sequence shown here is derived from an EMBL/GenBank/DDBJ whole genome shotgun (WGS) entry which is preliminary data.</text>
</comment>
<evidence type="ECO:0000313" key="5">
    <source>
        <dbReference type="Proteomes" id="UP001082899"/>
    </source>
</evidence>
<dbReference type="Pfam" id="PF00583">
    <property type="entry name" value="Acetyltransf_1"/>
    <property type="match status" value="1"/>
</dbReference>
<proteinExistence type="predicted"/>
<dbReference type="PANTHER" id="PTHR43877:SF2">
    <property type="entry name" value="AMINOALKYLPHOSPHONATE N-ACETYLTRANSFERASE-RELATED"/>
    <property type="match status" value="1"/>
</dbReference>
<dbReference type="CDD" id="cd04301">
    <property type="entry name" value="NAT_SF"/>
    <property type="match status" value="1"/>
</dbReference>
<dbReference type="SUPFAM" id="SSF55729">
    <property type="entry name" value="Acyl-CoA N-acyltransferases (Nat)"/>
    <property type="match status" value="1"/>
</dbReference>
<dbReference type="PROSITE" id="PS51186">
    <property type="entry name" value="GNAT"/>
    <property type="match status" value="1"/>
</dbReference>